<dbReference type="CDD" id="cd02980">
    <property type="entry name" value="TRX_Fd_family"/>
    <property type="match status" value="1"/>
</dbReference>
<dbReference type="Gene3D" id="3.40.30.10">
    <property type="entry name" value="Glutaredoxin"/>
    <property type="match status" value="1"/>
</dbReference>
<accession>A0A382JXX0</accession>
<sequence>MEFVQLINKHGLKGKVRANKAGCLDACELGPALVVYPSGYWYTGVKKDDVETIFKHSILKDDPVEKLIADESTWDELKNIRSK</sequence>
<organism evidence="1">
    <name type="scientific">marine metagenome</name>
    <dbReference type="NCBI Taxonomy" id="408172"/>
    <lineage>
        <taxon>unclassified sequences</taxon>
        <taxon>metagenomes</taxon>
        <taxon>ecological metagenomes</taxon>
    </lineage>
</organism>
<name>A0A382JXX0_9ZZZZ</name>
<reference evidence="1" key="1">
    <citation type="submission" date="2018-05" db="EMBL/GenBank/DDBJ databases">
        <authorList>
            <person name="Lanie J.A."/>
            <person name="Ng W.-L."/>
            <person name="Kazmierczak K.M."/>
            <person name="Andrzejewski T.M."/>
            <person name="Davidsen T.M."/>
            <person name="Wayne K.J."/>
            <person name="Tettelin H."/>
            <person name="Glass J.I."/>
            <person name="Rusch D."/>
            <person name="Podicherti R."/>
            <person name="Tsui H.-C.T."/>
            <person name="Winkler M.E."/>
        </authorList>
    </citation>
    <scope>NUCLEOTIDE SEQUENCE</scope>
</reference>
<dbReference type="EMBL" id="UINC01076966">
    <property type="protein sequence ID" value="SVC16629.1"/>
    <property type="molecule type" value="Genomic_DNA"/>
</dbReference>
<evidence type="ECO:0008006" key="2">
    <source>
        <dbReference type="Google" id="ProtNLM"/>
    </source>
</evidence>
<gene>
    <name evidence="1" type="ORF">METZ01_LOCUS269483</name>
</gene>
<proteinExistence type="predicted"/>
<dbReference type="SUPFAM" id="SSF52833">
    <property type="entry name" value="Thioredoxin-like"/>
    <property type="match status" value="1"/>
</dbReference>
<dbReference type="InterPro" id="IPR036249">
    <property type="entry name" value="Thioredoxin-like_sf"/>
</dbReference>
<dbReference type="AlphaFoldDB" id="A0A382JXX0"/>
<protein>
    <recommendedName>
        <fullName evidence="2">Ferredoxin, 2Fe-2S</fullName>
    </recommendedName>
</protein>
<evidence type="ECO:0000313" key="1">
    <source>
        <dbReference type="EMBL" id="SVC16629.1"/>
    </source>
</evidence>